<dbReference type="PANTHER" id="PTHR34547:SF1">
    <property type="entry name" value="YACP-LIKE NYN DOMAIN PROTEIN"/>
    <property type="match status" value="1"/>
</dbReference>
<dbReference type="RefSeq" id="WP_380775686.1">
    <property type="nucleotide sequence ID" value="NZ_JBHUEO010000087.1"/>
</dbReference>
<dbReference type="EMBL" id="JBHUEO010000087">
    <property type="protein sequence ID" value="MFD1708444.1"/>
    <property type="molecule type" value="Genomic_DNA"/>
</dbReference>
<dbReference type="Proteomes" id="UP001597301">
    <property type="component" value="Unassembled WGS sequence"/>
</dbReference>
<evidence type="ECO:0000313" key="2">
    <source>
        <dbReference type="Proteomes" id="UP001597301"/>
    </source>
</evidence>
<dbReference type="PANTHER" id="PTHR34547">
    <property type="entry name" value="YACP-LIKE NYN DOMAIN PROTEIN"/>
    <property type="match status" value="1"/>
</dbReference>
<protein>
    <submittedName>
        <fullName evidence="1">NYN domain-containing protein</fullName>
    </submittedName>
</protein>
<comment type="caution">
    <text evidence="1">The sequence shown here is derived from an EMBL/GenBank/DDBJ whole genome shotgun (WGS) entry which is preliminary data.</text>
</comment>
<sequence>MDILIVDGYNMIGAWPELVELKQKDLGAARDRLIEVLAEYQGFTGFRVIVVFDAYDVKGIEKRYKQHRVEVIYTKSEETADERIEKLANELNSRTDQIYVATSDFTEQWAIFGQGALRLSARELLKEVLDTERKIEKKVEITQEKAPPRKIILSQDVTEIFEKWRRGKK</sequence>
<dbReference type="Pfam" id="PF05991">
    <property type="entry name" value="NYN_YacP"/>
    <property type="match status" value="1"/>
</dbReference>
<gene>
    <name evidence="1" type="ORF">ACFSCZ_17315</name>
</gene>
<reference evidence="2" key="1">
    <citation type="journal article" date="2019" name="Int. J. Syst. Evol. Microbiol.">
        <title>The Global Catalogue of Microorganisms (GCM) 10K type strain sequencing project: providing services to taxonomists for standard genome sequencing and annotation.</title>
        <authorList>
            <consortium name="The Broad Institute Genomics Platform"/>
            <consortium name="The Broad Institute Genome Sequencing Center for Infectious Disease"/>
            <person name="Wu L."/>
            <person name="Ma J."/>
        </authorList>
    </citation>
    <scope>NUCLEOTIDE SEQUENCE [LARGE SCALE GENOMIC DNA]</scope>
    <source>
        <strain evidence="2">CGMCC 1.12295</strain>
    </source>
</reference>
<evidence type="ECO:0000313" key="1">
    <source>
        <dbReference type="EMBL" id="MFD1708444.1"/>
    </source>
</evidence>
<dbReference type="InterPro" id="IPR010298">
    <property type="entry name" value="YacP-like"/>
</dbReference>
<proteinExistence type="predicted"/>
<name>A0ABW4KML9_9BACI</name>
<accession>A0ABW4KML9</accession>
<dbReference type="CDD" id="cd10912">
    <property type="entry name" value="PIN_YacP-like"/>
    <property type="match status" value="1"/>
</dbReference>
<organism evidence="1 2">
    <name type="scientific">Siminovitchia sediminis</name>
    <dbReference type="NCBI Taxonomy" id="1274353"/>
    <lineage>
        <taxon>Bacteria</taxon>
        <taxon>Bacillati</taxon>
        <taxon>Bacillota</taxon>
        <taxon>Bacilli</taxon>
        <taxon>Bacillales</taxon>
        <taxon>Bacillaceae</taxon>
        <taxon>Siminovitchia</taxon>
    </lineage>
</organism>
<keyword evidence="2" id="KW-1185">Reference proteome</keyword>